<comment type="cofactor">
    <cofactor evidence="1">
        <name>Zn(2+)</name>
        <dbReference type="ChEBI" id="CHEBI:29105"/>
    </cofactor>
</comment>
<organism evidence="14 15">
    <name type="scientific">Brachybacterium huguangmaarense</name>
    <dbReference type="NCBI Taxonomy" id="1652028"/>
    <lineage>
        <taxon>Bacteria</taxon>
        <taxon>Bacillati</taxon>
        <taxon>Actinomycetota</taxon>
        <taxon>Actinomycetes</taxon>
        <taxon>Micrococcales</taxon>
        <taxon>Dermabacteraceae</taxon>
        <taxon>Brachybacterium</taxon>
    </lineage>
</organism>
<keyword evidence="4 14" id="KW-0645">Protease</keyword>
<keyword evidence="10" id="KW-0482">Metalloprotease</keyword>
<evidence type="ECO:0000256" key="8">
    <source>
        <dbReference type="ARBA" id="ARBA00022833"/>
    </source>
</evidence>
<keyword evidence="15" id="KW-1185">Reference proteome</keyword>
<evidence type="ECO:0000256" key="3">
    <source>
        <dbReference type="ARBA" id="ARBA00007931"/>
    </source>
</evidence>
<feature type="transmembrane region" description="Helical" evidence="12">
    <location>
        <begin position="133"/>
        <end position="154"/>
    </location>
</feature>
<dbReference type="RefSeq" id="WP_263593511.1">
    <property type="nucleotide sequence ID" value="NZ_CP107020.1"/>
</dbReference>
<name>A0ABY6FZE1_9MICO</name>
<proteinExistence type="inferred from homology"/>
<evidence type="ECO:0000256" key="9">
    <source>
        <dbReference type="ARBA" id="ARBA00022989"/>
    </source>
</evidence>
<evidence type="ECO:0000256" key="5">
    <source>
        <dbReference type="ARBA" id="ARBA00022692"/>
    </source>
</evidence>
<feature type="transmembrane region" description="Helical" evidence="12">
    <location>
        <begin position="12"/>
        <end position="35"/>
    </location>
</feature>
<evidence type="ECO:0000313" key="14">
    <source>
        <dbReference type="EMBL" id="UYG16298.1"/>
    </source>
</evidence>
<comment type="similarity">
    <text evidence="3">Belongs to the peptidase M50B family.</text>
</comment>
<dbReference type="PANTHER" id="PTHR39188">
    <property type="entry name" value="MEMBRANE-ASSOCIATED ZINC METALLOPROTEASE M50B"/>
    <property type="match status" value="1"/>
</dbReference>
<evidence type="ECO:0000256" key="2">
    <source>
        <dbReference type="ARBA" id="ARBA00004141"/>
    </source>
</evidence>
<evidence type="ECO:0000256" key="6">
    <source>
        <dbReference type="ARBA" id="ARBA00022723"/>
    </source>
</evidence>
<evidence type="ECO:0000256" key="1">
    <source>
        <dbReference type="ARBA" id="ARBA00001947"/>
    </source>
</evidence>
<evidence type="ECO:0000256" key="10">
    <source>
        <dbReference type="ARBA" id="ARBA00023049"/>
    </source>
</evidence>
<dbReference type="EMBL" id="CP107020">
    <property type="protein sequence ID" value="UYG16298.1"/>
    <property type="molecule type" value="Genomic_DNA"/>
</dbReference>
<evidence type="ECO:0000256" key="12">
    <source>
        <dbReference type="SAM" id="Phobius"/>
    </source>
</evidence>
<dbReference type="GO" id="GO:0006508">
    <property type="term" value="P:proteolysis"/>
    <property type="evidence" value="ECO:0007669"/>
    <property type="project" value="UniProtKB-KW"/>
</dbReference>
<reference evidence="14" key="1">
    <citation type="submission" date="2022-10" db="EMBL/GenBank/DDBJ databases">
        <title>Whole-Genome Sequencing of Brachybacterium huguangmaarense BRM-3, Isolated from Betula schmidtii.</title>
        <authorList>
            <person name="Haam D."/>
        </authorList>
    </citation>
    <scope>NUCLEOTIDE SEQUENCE</scope>
    <source>
        <strain evidence="14">BRM-3</strain>
    </source>
</reference>
<keyword evidence="6" id="KW-0479">Metal-binding</keyword>
<feature type="transmembrane region" description="Helical" evidence="12">
    <location>
        <begin position="101"/>
        <end position="121"/>
    </location>
</feature>
<evidence type="ECO:0000259" key="13">
    <source>
        <dbReference type="Pfam" id="PF02163"/>
    </source>
</evidence>
<comment type="subcellular location">
    <subcellularLocation>
        <location evidence="2">Membrane</location>
        <topology evidence="2">Multi-pass membrane protein</topology>
    </subcellularLocation>
</comment>
<keyword evidence="7" id="KW-0378">Hydrolase</keyword>
<dbReference type="Proteomes" id="UP001164305">
    <property type="component" value="Chromosome"/>
</dbReference>
<feature type="transmembrane region" description="Helical" evidence="12">
    <location>
        <begin position="212"/>
        <end position="232"/>
    </location>
</feature>
<sequence length="363" mass="36887">MSAPTLRIGALPPIQVSGGTLVTVALLAVIVYPALAARGDLGPTTALTVAVLIGVFVIVSVLLHEAAHALTAHAFGARVEHIALTLWGGHTQYRAGAMGSFASAVVSLAGPATNAVLALLATALGPLVAAQPALAVFVAYGGILNWGLAIFNLLPGLPMDGGRAVEAILGGVLRRPALGTRITAWIGRAIAVAVLVIPLVRLARSPGSVDLLLLVWAVIIGTTLWQGATAALRGARLEGRMQELDPTSLARPVLVVPSGTALSELPAGIDPGAVLVLDPDGQGRALDPTALASVPPAARGATPVGAVSRGIGRVVAVPADIAGALLVEQVMDDPRSLRLLVDAQGRPRGLLSPDDLARHLQQR</sequence>
<feature type="domain" description="Peptidase M50" evidence="13">
    <location>
        <begin position="131"/>
        <end position="192"/>
    </location>
</feature>
<evidence type="ECO:0000313" key="15">
    <source>
        <dbReference type="Proteomes" id="UP001164305"/>
    </source>
</evidence>
<dbReference type="PANTHER" id="PTHR39188:SF3">
    <property type="entry name" value="STAGE IV SPORULATION PROTEIN FB"/>
    <property type="match status" value="1"/>
</dbReference>
<evidence type="ECO:0000256" key="7">
    <source>
        <dbReference type="ARBA" id="ARBA00022801"/>
    </source>
</evidence>
<keyword evidence="5 12" id="KW-0812">Transmembrane</keyword>
<dbReference type="Pfam" id="PF02163">
    <property type="entry name" value="Peptidase_M50"/>
    <property type="match status" value="1"/>
</dbReference>
<keyword evidence="8" id="KW-0862">Zinc</keyword>
<accession>A0ABY6FZE1</accession>
<keyword evidence="9 12" id="KW-1133">Transmembrane helix</keyword>
<dbReference type="GO" id="GO:0008233">
    <property type="term" value="F:peptidase activity"/>
    <property type="evidence" value="ECO:0007669"/>
    <property type="project" value="UniProtKB-KW"/>
</dbReference>
<evidence type="ECO:0000256" key="11">
    <source>
        <dbReference type="ARBA" id="ARBA00023136"/>
    </source>
</evidence>
<keyword evidence="11 12" id="KW-0472">Membrane</keyword>
<evidence type="ECO:0000256" key="4">
    <source>
        <dbReference type="ARBA" id="ARBA00022670"/>
    </source>
</evidence>
<dbReference type="InterPro" id="IPR008915">
    <property type="entry name" value="Peptidase_M50"/>
</dbReference>
<gene>
    <name evidence="14" type="ORF">BRM3_11875</name>
</gene>
<feature type="transmembrane region" description="Helical" evidence="12">
    <location>
        <begin position="182"/>
        <end position="200"/>
    </location>
</feature>
<feature type="transmembrane region" description="Helical" evidence="12">
    <location>
        <begin position="41"/>
        <end position="63"/>
    </location>
</feature>
<protein>
    <submittedName>
        <fullName evidence="14">Site-2 protease family protein</fullName>
    </submittedName>
</protein>